<dbReference type="CDD" id="cd03801">
    <property type="entry name" value="GT4_PimA-like"/>
    <property type="match status" value="1"/>
</dbReference>
<reference evidence="2 3" key="1">
    <citation type="submission" date="2019-07" db="EMBL/GenBank/DDBJ databases">
        <title>Whole genome shotgun sequence of Aneurinibacillus danicus NBRC 102444.</title>
        <authorList>
            <person name="Hosoyama A."/>
            <person name="Uohara A."/>
            <person name="Ohji S."/>
            <person name="Ichikawa N."/>
        </authorList>
    </citation>
    <scope>NUCLEOTIDE SEQUENCE [LARGE SCALE GENOMIC DNA]</scope>
    <source>
        <strain evidence="2 3">NBRC 102444</strain>
    </source>
</reference>
<dbReference type="SUPFAM" id="SSF53756">
    <property type="entry name" value="UDP-Glycosyltransferase/glycogen phosphorylase"/>
    <property type="match status" value="1"/>
</dbReference>
<dbReference type="OrthoDB" id="396512at2"/>
<feature type="domain" description="Glycosyl transferase family 1" evidence="1">
    <location>
        <begin position="207"/>
        <end position="370"/>
    </location>
</feature>
<comment type="caution">
    <text evidence="2">The sequence shown here is derived from an EMBL/GenBank/DDBJ whole genome shotgun (WGS) entry which is preliminary data.</text>
</comment>
<dbReference type="AlphaFoldDB" id="A0A511VE62"/>
<dbReference type="GO" id="GO:0016757">
    <property type="term" value="F:glycosyltransferase activity"/>
    <property type="evidence" value="ECO:0007669"/>
    <property type="project" value="InterPro"/>
</dbReference>
<evidence type="ECO:0000313" key="2">
    <source>
        <dbReference type="EMBL" id="GEN36721.1"/>
    </source>
</evidence>
<protein>
    <recommendedName>
        <fullName evidence="1">Glycosyl transferase family 1 domain-containing protein</fullName>
    </recommendedName>
</protein>
<dbReference type="EMBL" id="BJXX01000219">
    <property type="protein sequence ID" value="GEN36721.1"/>
    <property type="molecule type" value="Genomic_DNA"/>
</dbReference>
<dbReference type="InterPro" id="IPR001296">
    <property type="entry name" value="Glyco_trans_1"/>
</dbReference>
<proteinExistence type="predicted"/>
<dbReference type="Proteomes" id="UP000321157">
    <property type="component" value="Unassembled WGS sequence"/>
</dbReference>
<dbReference type="RefSeq" id="WP_146812350.1">
    <property type="nucleotide sequence ID" value="NZ_BJXX01000219.1"/>
</dbReference>
<name>A0A511VE62_9BACL</name>
<keyword evidence="3" id="KW-1185">Reference proteome</keyword>
<dbReference type="InterPro" id="IPR050194">
    <property type="entry name" value="Glycosyltransferase_grp1"/>
</dbReference>
<evidence type="ECO:0000259" key="1">
    <source>
        <dbReference type="Pfam" id="PF00534"/>
    </source>
</evidence>
<sequence length="397" mass="45179">MRIAFVTTEYVTENDYDGGLANYLYRVCLSLKKMGHQPIVVVSSNRTEKIMHNGVEVHRVRVLPPHNKFTRMTGGKMPIALIWMQISRELNKTVRRIHKENSLSIIQYASCAATALFRVKEIPAVIRLSSYQPLLHKGYGITAPTEDQKRLEELETKAFRKVDGLFGPSRVIGLEVQKATNIKVDIIETPFVLDAEILDRNPYNQWISGKKYVLFFGTLGILKGVATIAEIIHSLLARNKDLFFVFIGKDFGYRGRTMIEFVREKAREHKGRVIHLGKMPHSQLYPILSRAELVVLPSRTDNFPNTCLEAMAHKKIVIGTKGTSFEQLITDGVNGFLVERDNPFDLLQTIEKALSLDGQKKRVLEEAAYNRILRLSPDIVVKELVDYYKKIMTSFSG</sequence>
<gene>
    <name evidence="2" type="ORF">ADA01nite_41810</name>
</gene>
<dbReference type="PANTHER" id="PTHR45947">
    <property type="entry name" value="SULFOQUINOVOSYL TRANSFERASE SQD2"/>
    <property type="match status" value="1"/>
</dbReference>
<dbReference type="Pfam" id="PF00534">
    <property type="entry name" value="Glycos_transf_1"/>
    <property type="match status" value="1"/>
</dbReference>
<accession>A0A511VE62</accession>
<dbReference type="Gene3D" id="3.40.50.2000">
    <property type="entry name" value="Glycogen Phosphorylase B"/>
    <property type="match status" value="2"/>
</dbReference>
<organism evidence="2 3">
    <name type="scientific">Aneurinibacillus danicus</name>
    <dbReference type="NCBI Taxonomy" id="267746"/>
    <lineage>
        <taxon>Bacteria</taxon>
        <taxon>Bacillati</taxon>
        <taxon>Bacillota</taxon>
        <taxon>Bacilli</taxon>
        <taxon>Bacillales</taxon>
        <taxon>Paenibacillaceae</taxon>
        <taxon>Aneurinibacillus group</taxon>
        <taxon>Aneurinibacillus</taxon>
    </lineage>
</organism>
<dbReference type="PANTHER" id="PTHR45947:SF3">
    <property type="entry name" value="SULFOQUINOVOSYL TRANSFERASE SQD2"/>
    <property type="match status" value="1"/>
</dbReference>
<evidence type="ECO:0000313" key="3">
    <source>
        <dbReference type="Proteomes" id="UP000321157"/>
    </source>
</evidence>